<accession>A0A6H9XLH3</accession>
<gene>
    <name evidence="2" type="ORF">NCTC10254_00528</name>
</gene>
<protein>
    <submittedName>
        <fullName evidence="2">Putative CRISPR-associated protein</fullName>
    </submittedName>
</protein>
<dbReference type="AlphaFoldDB" id="A0A6H9XLH3"/>
<dbReference type="Proteomes" id="UP000249886">
    <property type="component" value="Unassembled WGS sequence"/>
</dbReference>
<organism evidence="2 3">
    <name type="scientific">Corynebacterium matruchotii</name>
    <dbReference type="NCBI Taxonomy" id="43768"/>
    <lineage>
        <taxon>Bacteria</taxon>
        <taxon>Bacillati</taxon>
        <taxon>Actinomycetota</taxon>
        <taxon>Actinomycetes</taxon>
        <taxon>Mycobacteriales</taxon>
        <taxon>Corynebacteriaceae</taxon>
        <taxon>Corynebacterium</taxon>
    </lineage>
</organism>
<proteinExistence type="predicted"/>
<dbReference type="Pfam" id="PF09481">
    <property type="entry name" value="CRISPR_Cse1"/>
    <property type="match status" value="1"/>
</dbReference>
<dbReference type="GeneID" id="84573042"/>
<evidence type="ECO:0000256" key="1">
    <source>
        <dbReference type="SAM" id="MobiDB-lite"/>
    </source>
</evidence>
<reference evidence="2 3" key="1">
    <citation type="submission" date="2018-06" db="EMBL/GenBank/DDBJ databases">
        <authorList>
            <consortium name="Pathogen Informatics"/>
            <person name="Doyle S."/>
        </authorList>
    </citation>
    <scope>NUCLEOTIDE SEQUENCE [LARGE SCALE GENOMIC DNA]</scope>
    <source>
        <strain evidence="2 3">NCTC10254</strain>
    </source>
</reference>
<evidence type="ECO:0000313" key="3">
    <source>
        <dbReference type="Proteomes" id="UP000249886"/>
    </source>
</evidence>
<feature type="region of interest" description="Disordered" evidence="1">
    <location>
        <begin position="108"/>
        <end position="136"/>
    </location>
</feature>
<dbReference type="RefSeq" id="WP_005524646.1">
    <property type="nucleotide sequence ID" value="NZ_CP050134.2"/>
</dbReference>
<sequence>MGPMPLTEVKFIRTFLRDEPVDMTVEEVLKHATDPDFRLNLDVSGMEFMSIIRLLSHIGARMLQKDDSLHRKHRKKPLPDGLIVETLAELEADRPLYGGKQNFFQIPDSKGVVGRGKQPTSKLSPTAPGDNSQAYWDRDKHKPVTLSAEEAMRQILIFSMYSSAGNNKFENRKCQNGSPGIRFLGAGNTATEVMVQSKNLWDSLLCSIPATWVAGSGMPAWADPMGEQSKTDTGMHPLWQASWMPNGVSGYWEGRELVGVGVGGVPPQYLGSFSKVWSPYGDKDAKESYKAWFKQRDTEDPFYLYIRDSKTNDPKAKRLDLSKDLIQLAVEWAREGTISKLDSLMAGRVAAPNFKHDKLLFARHQIGGNASTPVIRESVTTNTASSLWCLDQDPEVQARIIGQAEFIDTLKQRVCAPFRRQSDKDHPTFDDLADLRPMMEAEFWRRITPVYEEVISTAQAADFNVVELYEKGVAATIAALDAVIDPYLLQNPKRNINVKERTIRFLYALLKDKKGQ</sequence>
<feature type="compositionally biased region" description="Polar residues" evidence="1">
    <location>
        <begin position="118"/>
        <end position="134"/>
    </location>
</feature>
<evidence type="ECO:0000313" key="2">
    <source>
        <dbReference type="EMBL" id="SPW24162.1"/>
    </source>
</evidence>
<dbReference type="EMBL" id="UARK01000001">
    <property type="protein sequence ID" value="SPW24162.1"/>
    <property type="molecule type" value="Genomic_DNA"/>
</dbReference>
<name>A0A6H9XLH3_9CORY</name>
<dbReference type="InterPro" id="IPR013381">
    <property type="entry name" value="CRISPR-assoc_prot_Cse1"/>
</dbReference>
<comment type="caution">
    <text evidence="2">The sequence shown here is derived from an EMBL/GenBank/DDBJ whole genome shotgun (WGS) entry which is preliminary data.</text>
</comment>